<proteinExistence type="predicted"/>
<keyword evidence="1" id="KW-0732">Signal</keyword>
<reference evidence="3 4" key="1">
    <citation type="journal article" date="2020" name="ISME J.">
        <title>Uncovering the hidden diversity of litter-decomposition mechanisms in mushroom-forming fungi.</title>
        <authorList>
            <person name="Floudas D."/>
            <person name="Bentzer J."/>
            <person name="Ahren D."/>
            <person name="Johansson T."/>
            <person name="Persson P."/>
            <person name="Tunlid A."/>
        </authorList>
    </citation>
    <scope>NUCLEOTIDE SEQUENCE [LARGE SCALE GENOMIC DNA]</scope>
    <source>
        <strain evidence="3 4">CBS 406.79</strain>
    </source>
</reference>
<gene>
    <name evidence="3" type="ORF">D9757_010378</name>
    <name evidence="2" type="ORF">D9757_012373</name>
</gene>
<dbReference type="EMBL" id="JAACJN010000158">
    <property type="protein sequence ID" value="KAF5366075.1"/>
    <property type="molecule type" value="Genomic_DNA"/>
</dbReference>
<organism evidence="3 4">
    <name type="scientific">Collybiopsis confluens</name>
    <dbReference type="NCBI Taxonomy" id="2823264"/>
    <lineage>
        <taxon>Eukaryota</taxon>
        <taxon>Fungi</taxon>
        <taxon>Dikarya</taxon>
        <taxon>Basidiomycota</taxon>
        <taxon>Agaricomycotina</taxon>
        <taxon>Agaricomycetes</taxon>
        <taxon>Agaricomycetidae</taxon>
        <taxon>Agaricales</taxon>
        <taxon>Marasmiineae</taxon>
        <taxon>Omphalotaceae</taxon>
        <taxon>Collybiopsis</taxon>
    </lineage>
</organism>
<dbReference type="EMBL" id="JAACJN010000115">
    <property type="protein sequence ID" value="KAF5371544.1"/>
    <property type="molecule type" value="Genomic_DNA"/>
</dbReference>
<evidence type="ECO:0000313" key="4">
    <source>
        <dbReference type="Proteomes" id="UP000518752"/>
    </source>
</evidence>
<name>A0A8H5LW34_9AGAR</name>
<keyword evidence="4" id="KW-1185">Reference proteome</keyword>
<dbReference type="AlphaFoldDB" id="A0A8H5LW34"/>
<accession>A0A8H5LW34</accession>
<evidence type="ECO:0000313" key="2">
    <source>
        <dbReference type="EMBL" id="KAF5366075.1"/>
    </source>
</evidence>
<evidence type="ECO:0008006" key="5">
    <source>
        <dbReference type="Google" id="ProtNLM"/>
    </source>
</evidence>
<sequence length="201" mass="22038">MLSLDRRSKAFLGALLGLIVLSVHTTEASEVFPPSVQMPLPTFDYVLDTTILFDANVTEDFIPGPFGDRAYFKFDKGNITDPNTGALVANFVPGLGGEFGIRSYVNGQFYVDATVVAQWADDGKFAYFKLHGIGSLDGDPTSTFYARLETDSPNRQDLVDKFLIWENLLLPPSASPPNSIAAYFKIFAKNDPDGEFAGYQS</sequence>
<feature type="signal peptide" evidence="1">
    <location>
        <begin position="1"/>
        <end position="28"/>
    </location>
</feature>
<dbReference type="OrthoDB" id="5231894at2759"/>
<protein>
    <recommendedName>
        <fullName evidence="5">PEP-CTERM sorting domain-containing protein</fullName>
    </recommendedName>
</protein>
<dbReference type="Proteomes" id="UP000518752">
    <property type="component" value="Unassembled WGS sequence"/>
</dbReference>
<evidence type="ECO:0000313" key="3">
    <source>
        <dbReference type="EMBL" id="KAF5371544.1"/>
    </source>
</evidence>
<dbReference type="Gene3D" id="2.40.160.20">
    <property type="match status" value="1"/>
</dbReference>
<comment type="caution">
    <text evidence="3">The sequence shown here is derived from an EMBL/GenBank/DDBJ whole genome shotgun (WGS) entry which is preliminary data.</text>
</comment>
<evidence type="ECO:0000256" key="1">
    <source>
        <dbReference type="SAM" id="SignalP"/>
    </source>
</evidence>
<feature type="chain" id="PRO_5036266499" description="PEP-CTERM sorting domain-containing protein" evidence="1">
    <location>
        <begin position="29"/>
        <end position="201"/>
    </location>
</feature>